<sequence length="70" mass="8519">MRAIASDWARYDGNYDHIQSNRTFTRNLEDLGIEHEAEEYRGTPWNKTWTDDGRFYTRVLPFLNRYLVFE</sequence>
<dbReference type="EMBL" id="QPKV01000002">
    <property type="protein sequence ID" value="RDC57834.1"/>
    <property type="molecule type" value="Genomic_DNA"/>
</dbReference>
<evidence type="ECO:0000313" key="2">
    <source>
        <dbReference type="Proteomes" id="UP000253961"/>
    </source>
</evidence>
<dbReference type="OrthoDB" id="9803578at2"/>
<gene>
    <name evidence="1" type="ORF">DU508_02455</name>
</gene>
<comment type="caution">
    <text evidence="1">The sequence shown here is derived from an EMBL/GenBank/DDBJ whole genome shotgun (WGS) entry which is preliminary data.</text>
</comment>
<evidence type="ECO:0000313" key="1">
    <source>
        <dbReference type="EMBL" id="RDC57834.1"/>
    </source>
</evidence>
<dbReference type="RefSeq" id="WP_115401256.1">
    <property type="nucleotide sequence ID" value="NZ_QPKV01000002.1"/>
</dbReference>
<accession>A0A369PZA8</accession>
<proteinExistence type="predicted"/>
<reference evidence="1 2" key="1">
    <citation type="submission" date="2018-07" db="EMBL/GenBank/DDBJ databases">
        <title>Pedobacter sp. nov., isolated from soil.</title>
        <authorList>
            <person name="Zhou L.Y."/>
            <person name="Du Z.J."/>
        </authorList>
    </citation>
    <scope>NUCLEOTIDE SEQUENCE [LARGE SCALE GENOMIC DNA]</scope>
    <source>
        <strain evidence="1 2">JDX94</strain>
    </source>
</reference>
<protein>
    <submittedName>
        <fullName evidence="1">Uncharacterized protein</fullName>
    </submittedName>
</protein>
<dbReference type="AlphaFoldDB" id="A0A369PZA8"/>
<keyword evidence="2" id="KW-1185">Reference proteome</keyword>
<name>A0A369PZA8_9SPHI</name>
<dbReference type="Proteomes" id="UP000253961">
    <property type="component" value="Unassembled WGS sequence"/>
</dbReference>
<organism evidence="1 2">
    <name type="scientific">Pedobacter chinensis</name>
    <dbReference type="NCBI Taxonomy" id="2282421"/>
    <lineage>
        <taxon>Bacteria</taxon>
        <taxon>Pseudomonadati</taxon>
        <taxon>Bacteroidota</taxon>
        <taxon>Sphingobacteriia</taxon>
        <taxon>Sphingobacteriales</taxon>
        <taxon>Sphingobacteriaceae</taxon>
        <taxon>Pedobacter</taxon>
    </lineage>
</organism>